<evidence type="ECO:0000313" key="1">
    <source>
        <dbReference type="EMBL" id="SEM77616.1"/>
    </source>
</evidence>
<name>A0A1H8B4E3_9SPHI</name>
<accession>A0A1H8B4E3</accession>
<protein>
    <submittedName>
        <fullName evidence="1">Uncharacterized protein</fullName>
    </submittedName>
</protein>
<dbReference type="STRING" id="551995.SAMN05192574_101776"/>
<keyword evidence="2" id="KW-1185">Reference proteome</keyword>
<gene>
    <name evidence="1" type="ORF">SAMN05192574_101776</name>
</gene>
<dbReference type="AlphaFoldDB" id="A0A1H8B4E3"/>
<sequence>MERLGLNHNNEPSYMGYLTFDVPGRVYSYTADGDLSLATDEIEQLIEFLNEVRENPPMWPQQGA</sequence>
<evidence type="ECO:0000313" key="2">
    <source>
        <dbReference type="Proteomes" id="UP000198942"/>
    </source>
</evidence>
<organism evidence="1 2">
    <name type="scientific">Mucilaginibacter gossypiicola</name>
    <dbReference type="NCBI Taxonomy" id="551995"/>
    <lineage>
        <taxon>Bacteria</taxon>
        <taxon>Pseudomonadati</taxon>
        <taxon>Bacteroidota</taxon>
        <taxon>Sphingobacteriia</taxon>
        <taxon>Sphingobacteriales</taxon>
        <taxon>Sphingobacteriaceae</taxon>
        <taxon>Mucilaginibacter</taxon>
    </lineage>
</organism>
<dbReference type="RefSeq" id="WP_091207837.1">
    <property type="nucleotide sequence ID" value="NZ_FOCL01000001.1"/>
</dbReference>
<reference evidence="2" key="1">
    <citation type="submission" date="2016-10" db="EMBL/GenBank/DDBJ databases">
        <authorList>
            <person name="Varghese N."/>
            <person name="Submissions S."/>
        </authorList>
    </citation>
    <scope>NUCLEOTIDE SEQUENCE [LARGE SCALE GENOMIC DNA]</scope>
    <source>
        <strain evidence="2">Gh-48</strain>
    </source>
</reference>
<dbReference type="EMBL" id="FOCL01000001">
    <property type="protein sequence ID" value="SEM77616.1"/>
    <property type="molecule type" value="Genomic_DNA"/>
</dbReference>
<proteinExistence type="predicted"/>
<dbReference type="Proteomes" id="UP000198942">
    <property type="component" value="Unassembled WGS sequence"/>
</dbReference>